<keyword evidence="1" id="KW-1133">Transmembrane helix</keyword>
<dbReference type="EMBL" id="LN680000">
    <property type="protein sequence ID" value="CEJ75451.1"/>
    <property type="molecule type" value="Genomic_DNA"/>
</dbReference>
<organism evidence="2 3">
    <name type="scientific">Paraclostridium sordellii</name>
    <name type="common">Clostridium sordellii</name>
    <dbReference type="NCBI Taxonomy" id="1505"/>
    <lineage>
        <taxon>Bacteria</taxon>
        <taxon>Bacillati</taxon>
        <taxon>Bacillota</taxon>
        <taxon>Clostridia</taxon>
        <taxon>Peptostreptococcales</taxon>
        <taxon>Peptostreptococcaceae</taxon>
        <taxon>Paraclostridium</taxon>
    </lineage>
</organism>
<dbReference type="Proteomes" id="UP000032811">
    <property type="component" value="Plasmid pCS2"/>
</dbReference>
<sequence length="29" mass="3559">MKDLYIFIYYLIFIFGGLEILAYIADKRR</sequence>
<feature type="transmembrane region" description="Helical" evidence="1">
    <location>
        <begin position="6"/>
        <end position="25"/>
    </location>
</feature>
<keyword evidence="1" id="KW-0472">Membrane</keyword>
<keyword evidence="1" id="KW-0812">Transmembrane</keyword>
<keyword evidence="2" id="KW-0614">Plasmid</keyword>
<name>A0ABP1XVY7_PARSO</name>
<protein>
    <submittedName>
        <fullName evidence="2">Uncharacterized protein</fullName>
    </submittedName>
</protein>
<gene>
    <name evidence="2" type="ORF">ATCC9714_PCS200441</name>
</gene>
<evidence type="ECO:0000313" key="3">
    <source>
        <dbReference type="Proteomes" id="UP000032811"/>
    </source>
</evidence>
<keyword evidence="3" id="KW-1185">Reference proteome</keyword>
<geneLocation type="plasmid" evidence="2 3">
    <name>pCS2</name>
</geneLocation>
<reference evidence="2 3" key="1">
    <citation type="submission" date="2014-11" db="EMBL/GenBank/DDBJ databases">
        <authorList>
            <person name="Aslett M.A."/>
            <person name="De Silva N."/>
        </authorList>
    </citation>
    <scope>NUCLEOTIDE SEQUENCE [LARGE SCALE GENOMIC DNA]</scope>
    <source>
        <strain evidence="2 3">ATCC9714</strain>
        <plasmid evidence="2 3">pCS2</plasmid>
    </source>
</reference>
<accession>A0ABP1XVY7</accession>
<evidence type="ECO:0000313" key="2">
    <source>
        <dbReference type="EMBL" id="CEJ75451.1"/>
    </source>
</evidence>
<evidence type="ECO:0000256" key="1">
    <source>
        <dbReference type="SAM" id="Phobius"/>
    </source>
</evidence>
<proteinExistence type="predicted"/>